<evidence type="ECO:0000256" key="6">
    <source>
        <dbReference type="ARBA" id="ARBA00023136"/>
    </source>
</evidence>
<dbReference type="InterPro" id="IPR032880">
    <property type="entry name" value="CSC1/OSCA1-like_N"/>
</dbReference>
<feature type="compositionally biased region" description="Acidic residues" evidence="7">
    <location>
        <begin position="747"/>
        <end position="761"/>
    </location>
</feature>
<feature type="transmembrane region" description="Helical" evidence="8">
    <location>
        <begin position="422"/>
        <end position="446"/>
    </location>
</feature>
<feature type="compositionally biased region" description="Basic and acidic residues" evidence="7">
    <location>
        <begin position="827"/>
        <end position="848"/>
    </location>
</feature>
<dbReference type="EMBL" id="CP034209">
    <property type="protein sequence ID" value="QBZ64145.1"/>
    <property type="molecule type" value="Genomic_DNA"/>
</dbReference>
<dbReference type="InterPro" id="IPR045122">
    <property type="entry name" value="Csc1-like"/>
</dbReference>
<feature type="transmembrane region" description="Helical" evidence="8">
    <location>
        <begin position="514"/>
        <end position="532"/>
    </location>
</feature>
<dbReference type="AlphaFoldDB" id="A0A4P7NP68"/>
<gene>
    <name evidence="9" type="ORF">PoMZ_05838</name>
</gene>
<dbReference type="InterPro" id="IPR003864">
    <property type="entry name" value="CSC1/OSCA1-like_7TM"/>
</dbReference>
<evidence type="ECO:0000256" key="7">
    <source>
        <dbReference type="SAM" id="MobiDB-lite"/>
    </source>
</evidence>
<comment type="similarity">
    <text evidence="2">Belongs to the CSC1 (TC 1.A.17) family.</text>
</comment>
<feature type="transmembrane region" description="Helical" evidence="8">
    <location>
        <begin position="466"/>
        <end position="493"/>
    </location>
</feature>
<feature type="transmembrane region" description="Helical" evidence="8">
    <location>
        <begin position="152"/>
        <end position="169"/>
    </location>
</feature>
<evidence type="ECO:0000256" key="4">
    <source>
        <dbReference type="ARBA" id="ARBA00022692"/>
    </source>
</evidence>
<dbReference type="GO" id="GO:0005886">
    <property type="term" value="C:plasma membrane"/>
    <property type="evidence" value="ECO:0007669"/>
    <property type="project" value="TreeGrafter"/>
</dbReference>
<feature type="transmembrane region" description="Helical" evidence="8">
    <location>
        <begin position="108"/>
        <end position="127"/>
    </location>
</feature>
<sequence length="866" mass="99722">MDIYAVKPACNGTAATDPGARDIEVQAAISISLGVSAFLAFCFLRSRWKSLYAARKCHLEPHLGLPALPDSFFGWIPVLHGINEQLVLDAGGLDAYVFLSFFRMSMRIFAVLLCFAAVILAPIHVLYEVDKDRDKPDKSDGDKLPQWNPDKAYLWAYLVFTYFFTYLVIRFLRSETVKIVAIRQKYLGSQSTITDRTFRLTEIPFKYRTSKKVKELVESLHIGHVRGVKLCRQWGPLDKLMEQREPLLRKLESAWAKFLENSPHESPEHRVYHQGASGSGGNQNGYDPEAAMASGNNGENSPLLGEDSGAHRYTEREGRPLVRLWFGWLGLQTRKVDAIDYYEEKLRKLDEEIRKARKEFYIPTDIAFVTMDSVDACQMAIQTLIDPRPGRLLTKPAPAPRDVVWRNTYASKMSRRYHSWTITFFIATLSIFWLIPVGSIASLLSFCTVNEWSPELSEWLAQHKNIKVLVQTGLPTLVVSILNVSVPYLYEWLSHKQGLVSRDDVELSIISKNFFFNFFNIFVIFTSFRTATNMWDVLQKDMRDITRFTTELARGIESLSNFYINFIMLQGFGLFPFRLLEFGSVFTYPWYKWFARTPRERAELNKPPIFSYGFYLPTALLVFILCIVYSVLPRGYLVLLLGLVYFTLGYYTYKYQLLYAMEAPTHATGGAWRIITHRVIFGLIVFQLVMTGILALRTAFVAAVLILPLIIMTCSYSYNFRRVFEPLTKYISLRSLPHPVRRPDGTLEADESPFDPENEVDPEEIDETIRLVRRRSTVDEDREKGLRFVNPSMAIPLEQPWIHRDPPPVTAEPGLPDQESDYDGEDDFLKFHMEREARRWRPFRERAPSDSSDLGLRPVHNGRNAD</sequence>
<dbReference type="GO" id="GO:0005227">
    <property type="term" value="F:calcium-activated cation channel activity"/>
    <property type="evidence" value="ECO:0007669"/>
    <property type="project" value="InterPro"/>
</dbReference>
<proteinExistence type="inferred from homology"/>
<protein>
    <submittedName>
        <fullName evidence="9">Uncharacterized protein</fullName>
    </submittedName>
</protein>
<feature type="transmembrane region" description="Helical" evidence="8">
    <location>
        <begin position="27"/>
        <end position="46"/>
    </location>
</feature>
<dbReference type="Proteomes" id="UP000294847">
    <property type="component" value="Chromosome 6"/>
</dbReference>
<feature type="transmembrane region" description="Helical" evidence="8">
    <location>
        <begin position="562"/>
        <end position="588"/>
    </location>
</feature>
<dbReference type="Pfam" id="PF13967">
    <property type="entry name" value="RSN1_TM"/>
    <property type="match status" value="1"/>
</dbReference>
<feature type="region of interest" description="Disordered" evidence="7">
    <location>
        <begin position="742"/>
        <end position="761"/>
    </location>
</feature>
<name>A0A4P7NP68_PYROR</name>
<reference evidence="9 10" key="1">
    <citation type="journal article" date="2019" name="Mol. Biol. Evol.">
        <title>Blast fungal genomes show frequent chromosomal changes, gene gains and losses, and effector gene turnover.</title>
        <authorList>
            <person name="Gomez Luciano L.B."/>
            <person name="Jason Tsai I."/>
            <person name="Chuma I."/>
            <person name="Tosa Y."/>
            <person name="Chen Y.H."/>
            <person name="Li J.Y."/>
            <person name="Li M.Y."/>
            <person name="Jade Lu M.Y."/>
            <person name="Nakayashiki H."/>
            <person name="Li W.H."/>
        </authorList>
    </citation>
    <scope>NUCLEOTIDE SEQUENCE [LARGE SCALE GENOMIC DNA]</scope>
    <source>
        <strain evidence="9">MZ5-1-6</strain>
    </source>
</reference>
<feature type="region of interest" description="Disordered" evidence="7">
    <location>
        <begin position="799"/>
        <end position="866"/>
    </location>
</feature>
<evidence type="ECO:0000256" key="5">
    <source>
        <dbReference type="ARBA" id="ARBA00022989"/>
    </source>
</evidence>
<feature type="transmembrane region" description="Helical" evidence="8">
    <location>
        <begin position="674"/>
        <end position="694"/>
    </location>
</feature>
<evidence type="ECO:0000313" key="9">
    <source>
        <dbReference type="EMBL" id="QBZ64145.1"/>
    </source>
</evidence>
<keyword evidence="4 8" id="KW-0812">Transmembrane</keyword>
<feature type="transmembrane region" description="Helical" evidence="8">
    <location>
        <begin position="700"/>
        <end position="720"/>
    </location>
</feature>
<comment type="subcellular location">
    <subcellularLocation>
        <location evidence="1">Membrane</location>
        <topology evidence="1">Multi-pass membrane protein</topology>
    </subcellularLocation>
</comment>
<evidence type="ECO:0000313" key="10">
    <source>
        <dbReference type="Proteomes" id="UP000294847"/>
    </source>
</evidence>
<evidence type="ECO:0000256" key="1">
    <source>
        <dbReference type="ARBA" id="ARBA00004141"/>
    </source>
</evidence>
<evidence type="ECO:0000256" key="3">
    <source>
        <dbReference type="ARBA" id="ARBA00022448"/>
    </source>
</evidence>
<feature type="transmembrane region" description="Helical" evidence="8">
    <location>
        <begin position="636"/>
        <end position="653"/>
    </location>
</feature>
<keyword evidence="6 8" id="KW-0472">Membrane</keyword>
<keyword evidence="5 8" id="KW-1133">Transmembrane helix</keyword>
<feature type="region of interest" description="Disordered" evidence="7">
    <location>
        <begin position="265"/>
        <end position="309"/>
    </location>
</feature>
<evidence type="ECO:0000256" key="8">
    <source>
        <dbReference type="SAM" id="Phobius"/>
    </source>
</evidence>
<feature type="transmembrane region" description="Helical" evidence="8">
    <location>
        <begin position="609"/>
        <end position="630"/>
    </location>
</feature>
<keyword evidence="3" id="KW-0813">Transport</keyword>
<dbReference type="InterPro" id="IPR027815">
    <property type="entry name" value="CSC1/OSCA1-like_cyt"/>
</dbReference>
<accession>A0A4P7NP68</accession>
<dbReference type="PANTHER" id="PTHR13018:SF5">
    <property type="entry name" value="RE44586P"/>
    <property type="match status" value="1"/>
</dbReference>
<dbReference type="Pfam" id="PF14703">
    <property type="entry name" value="PHM7_cyt"/>
    <property type="match status" value="1"/>
</dbReference>
<dbReference type="PANTHER" id="PTHR13018">
    <property type="entry name" value="PROBABLE MEMBRANE PROTEIN DUF221-RELATED"/>
    <property type="match status" value="1"/>
</dbReference>
<evidence type="ECO:0000256" key="2">
    <source>
        <dbReference type="ARBA" id="ARBA00007779"/>
    </source>
</evidence>
<organism evidence="9 10">
    <name type="scientific">Pyricularia oryzae</name>
    <name type="common">Rice blast fungus</name>
    <name type="synonym">Magnaporthe oryzae</name>
    <dbReference type="NCBI Taxonomy" id="318829"/>
    <lineage>
        <taxon>Eukaryota</taxon>
        <taxon>Fungi</taxon>
        <taxon>Dikarya</taxon>
        <taxon>Ascomycota</taxon>
        <taxon>Pezizomycotina</taxon>
        <taxon>Sordariomycetes</taxon>
        <taxon>Sordariomycetidae</taxon>
        <taxon>Magnaporthales</taxon>
        <taxon>Pyriculariaceae</taxon>
        <taxon>Pyricularia</taxon>
    </lineage>
</organism>
<dbReference type="Pfam" id="PF02714">
    <property type="entry name" value="RSN1_7TM"/>
    <property type="match status" value="1"/>
</dbReference>